<evidence type="ECO:0000256" key="2">
    <source>
        <dbReference type="ARBA" id="ARBA00009001"/>
    </source>
</evidence>
<sequence length="154" mass="17105">MAKGKRARDQEDDYDSDGGFVSNDDGKAPKTNKKAKKAAAPKAENNFWELSTGRNPRRVEITDFKGKKLINIREYYEKDGEYLPGKKGISLTVEQYTALAAAVPAINSSLKLAGIAFEDAMDEDQSEEEAKPKKRVKAKKETKTNIDATSDEEE</sequence>
<protein>
    <recommendedName>
        <fullName evidence="8">Transcriptional coactivator p15 (PC4) C-terminal domain-containing protein</fullName>
    </recommendedName>
</protein>
<feature type="compositionally biased region" description="Basic residues" evidence="7">
    <location>
        <begin position="30"/>
        <end position="39"/>
    </location>
</feature>
<dbReference type="Proteomes" id="UP000566819">
    <property type="component" value="Unassembled WGS sequence"/>
</dbReference>
<comment type="similarity">
    <text evidence="2">Belongs to the transcriptional coactivator PC4 family.</text>
</comment>
<dbReference type="PANTHER" id="PTHR13215">
    <property type="entry name" value="RNA POLYMERASE II TRANSCRIPTIONAL COACTIVATOR"/>
    <property type="match status" value="1"/>
</dbReference>
<evidence type="ECO:0000256" key="4">
    <source>
        <dbReference type="ARBA" id="ARBA00023125"/>
    </source>
</evidence>
<dbReference type="GO" id="GO:0003713">
    <property type="term" value="F:transcription coactivator activity"/>
    <property type="evidence" value="ECO:0007669"/>
    <property type="project" value="InterPro"/>
</dbReference>
<evidence type="ECO:0000259" key="8">
    <source>
        <dbReference type="Pfam" id="PF02229"/>
    </source>
</evidence>
<dbReference type="InterPro" id="IPR045125">
    <property type="entry name" value="Sub1/Tcp4-like"/>
</dbReference>
<evidence type="ECO:0000256" key="5">
    <source>
        <dbReference type="ARBA" id="ARBA00023163"/>
    </source>
</evidence>
<name>A0A8H4W894_9HELO</name>
<comment type="caution">
    <text evidence="9">The sequence shown here is derived from an EMBL/GenBank/DDBJ whole genome shotgun (WGS) entry which is preliminary data.</text>
</comment>
<feature type="region of interest" description="Disordered" evidence="7">
    <location>
        <begin position="1"/>
        <end position="51"/>
    </location>
</feature>
<dbReference type="AlphaFoldDB" id="A0A8H4W894"/>
<dbReference type="Gene3D" id="2.30.31.10">
    <property type="entry name" value="Transcriptional Coactivator Pc4, Chain A"/>
    <property type="match status" value="1"/>
</dbReference>
<dbReference type="GO" id="GO:0060261">
    <property type="term" value="P:positive regulation of transcription initiation by RNA polymerase II"/>
    <property type="evidence" value="ECO:0007669"/>
    <property type="project" value="InterPro"/>
</dbReference>
<dbReference type="InterPro" id="IPR003173">
    <property type="entry name" value="PC4_C"/>
</dbReference>
<keyword evidence="4" id="KW-0238">DNA-binding</keyword>
<keyword evidence="5" id="KW-0804">Transcription</keyword>
<dbReference type="EMBL" id="JAAMPI010000040">
    <property type="protein sequence ID" value="KAF4636986.1"/>
    <property type="molecule type" value="Genomic_DNA"/>
</dbReference>
<organism evidence="9 10">
    <name type="scientific">Cudoniella acicularis</name>
    <dbReference type="NCBI Taxonomy" id="354080"/>
    <lineage>
        <taxon>Eukaryota</taxon>
        <taxon>Fungi</taxon>
        <taxon>Dikarya</taxon>
        <taxon>Ascomycota</taxon>
        <taxon>Pezizomycotina</taxon>
        <taxon>Leotiomycetes</taxon>
        <taxon>Helotiales</taxon>
        <taxon>Tricladiaceae</taxon>
        <taxon>Cudoniella</taxon>
    </lineage>
</organism>
<gene>
    <name evidence="9" type="ORF">G7Y89_g1085</name>
</gene>
<comment type="subcellular location">
    <subcellularLocation>
        <location evidence="1">Nucleus</location>
    </subcellularLocation>
</comment>
<evidence type="ECO:0000256" key="6">
    <source>
        <dbReference type="ARBA" id="ARBA00023242"/>
    </source>
</evidence>
<feature type="region of interest" description="Disordered" evidence="7">
    <location>
        <begin position="120"/>
        <end position="154"/>
    </location>
</feature>
<dbReference type="GO" id="GO:0005634">
    <property type="term" value="C:nucleus"/>
    <property type="evidence" value="ECO:0007669"/>
    <property type="project" value="UniProtKB-SubCell"/>
</dbReference>
<keyword evidence="3" id="KW-0805">Transcription regulation</keyword>
<dbReference type="Pfam" id="PF02229">
    <property type="entry name" value="PC4"/>
    <property type="match status" value="1"/>
</dbReference>
<evidence type="ECO:0000256" key="7">
    <source>
        <dbReference type="SAM" id="MobiDB-lite"/>
    </source>
</evidence>
<proteinExistence type="inferred from homology"/>
<keyword evidence="6" id="KW-0539">Nucleus</keyword>
<dbReference type="SUPFAM" id="SSF54447">
    <property type="entry name" value="ssDNA-binding transcriptional regulator domain"/>
    <property type="match status" value="1"/>
</dbReference>
<evidence type="ECO:0000313" key="9">
    <source>
        <dbReference type="EMBL" id="KAF4636986.1"/>
    </source>
</evidence>
<evidence type="ECO:0000256" key="1">
    <source>
        <dbReference type="ARBA" id="ARBA00004123"/>
    </source>
</evidence>
<accession>A0A8H4W894</accession>
<evidence type="ECO:0000313" key="10">
    <source>
        <dbReference type="Proteomes" id="UP000566819"/>
    </source>
</evidence>
<dbReference type="InterPro" id="IPR009044">
    <property type="entry name" value="ssDNA-bd_transcriptional_reg"/>
</dbReference>
<evidence type="ECO:0000256" key="3">
    <source>
        <dbReference type="ARBA" id="ARBA00023015"/>
    </source>
</evidence>
<feature type="domain" description="Transcriptional coactivator p15 (PC4) C-terminal" evidence="8">
    <location>
        <begin position="55"/>
        <end position="101"/>
    </location>
</feature>
<dbReference type="OrthoDB" id="2505440at2759"/>
<keyword evidence="10" id="KW-1185">Reference proteome</keyword>
<dbReference type="GO" id="GO:0003677">
    <property type="term" value="F:DNA binding"/>
    <property type="evidence" value="ECO:0007669"/>
    <property type="project" value="UniProtKB-KW"/>
</dbReference>
<reference evidence="9 10" key="1">
    <citation type="submission" date="2020-03" db="EMBL/GenBank/DDBJ databases">
        <title>Draft Genome Sequence of Cudoniella acicularis.</title>
        <authorList>
            <person name="Buettner E."/>
            <person name="Kellner H."/>
        </authorList>
    </citation>
    <scope>NUCLEOTIDE SEQUENCE [LARGE SCALE GENOMIC DNA]</scope>
    <source>
        <strain evidence="9 10">DSM 108380</strain>
    </source>
</reference>